<protein>
    <submittedName>
        <fullName evidence="1">Uncharacterized protein</fullName>
    </submittedName>
</protein>
<proteinExistence type="predicted"/>
<evidence type="ECO:0000313" key="1">
    <source>
        <dbReference type="EMBL" id="KAJ1938638.1"/>
    </source>
</evidence>
<keyword evidence="2" id="KW-1185">Reference proteome</keyword>
<gene>
    <name evidence="1" type="ORF">FBU59_004380</name>
</gene>
<organism evidence="1 2">
    <name type="scientific">Linderina macrospora</name>
    <dbReference type="NCBI Taxonomy" id="4868"/>
    <lineage>
        <taxon>Eukaryota</taxon>
        <taxon>Fungi</taxon>
        <taxon>Fungi incertae sedis</taxon>
        <taxon>Zoopagomycota</taxon>
        <taxon>Kickxellomycotina</taxon>
        <taxon>Kickxellomycetes</taxon>
        <taxon>Kickxellales</taxon>
        <taxon>Kickxellaceae</taxon>
        <taxon>Linderina</taxon>
    </lineage>
</organism>
<evidence type="ECO:0000313" key="2">
    <source>
        <dbReference type="Proteomes" id="UP001150603"/>
    </source>
</evidence>
<dbReference type="EMBL" id="JANBPW010003103">
    <property type="protein sequence ID" value="KAJ1938638.1"/>
    <property type="molecule type" value="Genomic_DNA"/>
</dbReference>
<sequence>MELLILISLDLDLDLDFGLGFFSLFSRSLSNHRRRLCGRGLLAQEIPRQVVLVRQVLAGSCQRLHWIDGQSLLEPGEQVGVLVRVSNRLGRLVLARLLEQLLPLGHDLADPAGQVGARKQRCLRDAVGV</sequence>
<dbReference type="Proteomes" id="UP001150603">
    <property type="component" value="Unassembled WGS sequence"/>
</dbReference>
<name>A0ACC1J5K3_9FUNG</name>
<reference evidence="1" key="1">
    <citation type="submission" date="2022-07" db="EMBL/GenBank/DDBJ databases">
        <title>Phylogenomic reconstructions and comparative analyses of Kickxellomycotina fungi.</title>
        <authorList>
            <person name="Reynolds N.K."/>
            <person name="Stajich J.E."/>
            <person name="Barry K."/>
            <person name="Grigoriev I.V."/>
            <person name="Crous P."/>
            <person name="Smith M.E."/>
        </authorList>
    </citation>
    <scope>NUCLEOTIDE SEQUENCE</scope>
    <source>
        <strain evidence="1">NRRL 5244</strain>
    </source>
</reference>
<accession>A0ACC1J5K3</accession>
<comment type="caution">
    <text evidence="1">The sequence shown here is derived from an EMBL/GenBank/DDBJ whole genome shotgun (WGS) entry which is preliminary data.</text>
</comment>